<dbReference type="FunFam" id="2.60.120.1440:FF:000001">
    <property type="entry name" value="Putative anti-sigma factor"/>
    <property type="match status" value="1"/>
</dbReference>
<keyword evidence="1" id="KW-1133">Transmembrane helix</keyword>
<evidence type="ECO:0000259" key="2">
    <source>
        <dbReference type="Pfam" id="PF04773"/>
    </source>
</evidence>
<dbReference type="Pfam" id="PF04773">
    <property type="entry name" value="FecR"/>
    <property type="match status" value="1"/>
</dbReference>
<dbReference type="EMBL" id="FQUQ01000004">
    <property type="protein sequence ID" value="SHG16100.1"/>
    <property type="molecule type" value="Genomic_DNA"/>
</dbReference>
<dbReference type="Pfam" id="PF16344">
    <property type="entry name" value="FecR_C"/>
    <property type="match status" value="1"/>
</dbReference>
<name>A0A1M5HJH9_9SPHI</name>
<dbReference type="RefSeq" id="WP_084529182.1">
    <property type="nucleotide sequence ID" value="NZ_FQUQ01000004.1"/>
</dbReference>
<dbReference type="OrthoDB" id="1099963at2"/>
<organism evidence="4 5">
    <name type="scientific">Pedobacter caeni</name>
    <dbReference type="NCBI Taxonomy" id="288992"/>
    <lineage>
        <taxon>Bacteria</taxon>
        <taxon>Pseudomonadati</taxon>
        <taxon>Bacteroidota</taxon>
        <taxon>Sphingobacteriia</taxon>
        <taxon>Sphingobacteriales</taxon>
        <taxon>Sphingobacteriaceae</taxon>
        <taxon>Pedobacter</taxon>
    </lineage>
</organism>
<dbReference type="STRING" id="288992.SAMN04488522_104689"/>
<reference evidence="5" key="1">
    <citation type="submission" date="2016-11" db="EMBL/GenBank/DDBJ databases">
        <authorList>
            <person name="Varghese N."/>
            <person name="Submissions S."/>
        </authorList>
    </citation>
    <scope>NUCLEOTIDE SEQUENCE [LARGE SCALE GENOMIC DNA]</scope>
    <source>
        <strain evidence="5">DSM 16990</strain>
    </source>
</reference>
<dbReference type="PANTHER" id="PTHR30273:SF2">
    <property type="entry name" value="PROTEIN FECR"/>
    <property type="match status" value="1"/>
</dbReference>
<feature type="domain" description="Protein FecR C-terminal" evidence="3">
    <location>
        <begin position="323"/>
        <end position="388"/>
    </location>
</feature>
<dbReference type="InterPro" id="IPR012373">
    <property type="entry name" value="Ferrdict_sens_TM"/>
</dbReference>
<feature type="transmembrane region" description="Helical" evidence="1">
    <location>
        <begin position="85"/>
        <end position="106"/>
    </location>
</feature>
<dbReference type="Gene3D" id="2.60.120.1440">
    <property type="match status" value="1"/>
</dbReference>
<evidence type="ECO:0000313" key="4">
    <source>
        <dbReference type="EMBL" id="SHG16100.1"/>
    </source>
</evidence>
<evidence type="ECO:0000256" key="1">
    <source>
        <dbReference type="SAM" id="Phobius"/>
    </source>
</evidence>
<protein>
    <submittedName>
        <fullName evidence="4">FecR family protein</fullName>
    </submittedName>
</protein>
<accession>A0A1M5HJH9</accession>
<gene>
    <name evidence="4" type="ORF">SAMN04488522_104689</name>
</gene>
<keyword evidence="1" id="KW-0472">Membrane</keyword>
<dbReference type="InterPro" id="IPR006860">
    <property type="entry name" value="FecR"/>
</dbReference>
<dbReference type="Gene3D" id="3.55.50.30">
    <property type="match status" value="1"/>
</dbReference>
<sequence>MELKNQLLTKYLNNESSPDEVKELLSFFNTKDEAVLLKAIMERFELDKVEPLSRLNPDQDILDKVYLKITSRIESKTPVPLWPNFLKPLAAVAAGLFMIGFLFFYYSDHNKTERELARLEKEDIMPGSDKAYLTLANGKRIVLTDVANGKLASEAGIEISKTDGGQLIYTIKDNQEINGNQMNTIETPKGGQYQVILPDGSKVWLNAASKLTYPVSFAPPNNTRRVELDGEAYFEVTRDKARPFKVKTMQQEVEVLGTHFNINSYSKFAKTTLLEGSVKVSLTGSEQEPIVLRPGEQAFQKGTTLEVSAVNTDQVVAWKEGWFYFKSNTLSEVLAEAANWYDLEIIYEGKVPADRFTGKVNRSVTLSKFIKMLQLSDVQFSIEGRKMKISSN</sequence>
<feature type="domain" description="FecR protein" evidence="2">
    <location>
        <begin position="184"/>
        <end position="279"/>
    </location>
</feature>
<keyword evidence="1" id="KW-0812">Transmembrane</keyword>
<dbReference type="InterPro" id="IPR032508">
    <property type="entry name" value="FecR_C"/>
</dbReference>
<dbReference type="PANTHER" id="PTHR30273">
    <property type="entry name" value="PERIPLASMIC SIGNAL SENSOR AND SIGMA FACTOR ACTIVATOR FECR-RELATED"/>
    <property type="match status" value="1"/>
</dbReference>
<dbReference type="Proteomes" id="UP000184287">
    <property type="component" value="Unassembled WGS sequence"/>
</dbReference>
<evidence type="ECO:0000259" key="3">
    <source>
        <dbReference type="Pfam" id="PF16344"/>
    </source>
</evidence>
<dbReference type="AlphaFoldDB" id="A0A1M5HJH9"/>
<dbReference type="GO" id="GO:0016989">
    <property type="term" value="F:sigma factor antagonist activity"/>
    <property type="evidence" value="ECO:0007669"/>
    <property type="project" value="TreeGrafter"/>
</dbReference>
<keyword evidence="5" id="KW-1185">Reference proteome</keyword>
<proteinExistence type="predicted"/>
<evidence type="ECO:0000313" key="5">
    <source>
        <dbReference type="Proteomes" id="UP000184287"/>
    </source>
</evidence>